<evidence type="ECO:0000256" key="1">
    <source>
        <dbReference type="ARBA" id="ARBA00006272"/>
    </source>
</evidence>
<keyword evidence="2" id="KW-0031">Aminopeptidase</keyword>
<name>A0ABS2WHP6_9BACL</name>
<evidence type="ECO:0000256" key="3">
    <source>
        <dbReference type="ARBA" id="ARBA00022670"/>
    </source>
</evidence>
<organism evidence="7 8">
    <name type="scientific">Polycladomyces zharkentensis</name>
    <dbReference type="NCBI Taxonomy" id="2807616"/>
    <lineage>
        <taxon>Bacteria</taxon>
        <taxon>Bacillati</taxon>
        <taxon>Bacillota</taxon>
        <taxon>Bacilli</taxon>
        <taxon>Bacillales</taxon>
        <taxon>Thermoactinomycetaceae</taxon>
        <taxon>Polycladomyces</taxon>
    </lineage>
</organism>
<dbReference type="PIRSF" id="PIRSF001123">
    <property type="entry name" value="PepA_GA"/>
    <property type="match status" value="1"/>
</dbReference>
<reference evidence="7" key="1">
    <citation type="journal article" date="2024" name="Int. J. Syst. Evol. Microbiol.">
        <title>Polycladomyces zharkentensis sp. nov., a novel thermophilic cellulose- and starch-degrading member of the Bacillota from a geothermal aquifer in Kazakhstan.</title>
        <authorList>
            <person name="Mashzhan A."/>
            <person name="Kistaubayeva A."/>
            <person name="Javier-Lopez R."/>
            <person name="Bissenova U."/>
            <person name="Bissenbay A."/>
            <person name="Birkeland N.K."/>
        </authorList>
    </citation>
    <scope>NUCLEOTIDE SEQUENCE</scope>
    <source>
        <strain evidence="7">ZKZ2T</strain>
    </source>
</reference>
<dbReference type="InterPro" id="IPR008007">
    <property type="entry name" value="Peptidase_M42"/>
</dbReference>
<evidence type="ECO:0000313" key="8">
    <source>
        <dbReference type="Proteomes" id="UP001177120"/>
    </source>
</evidence>
<gene>
    <name evidence="7" type="ORF">JQC72_05985</name>
</gene>
<dbReference type="PANTHER" id="PTHR32481">
    <property type="entry name" value="AMINOPEPTIDASE"/>
    <property type="match status" value="1"/>
</dbReference>
<accession>A0ABS2WHP6</accession>
<proteinExistence type="inferred from homology"/>
<dbReference type="Proteomes" id="UP001177120">
    <property type="component" value="Unassembled WGS sequence"/>
</dbReference>
<dbReference type="InterPro" id="IPR051464">
    <property type="entry name" value="Peptidase_M42_aminopept"/>
</dbReference>
<sequence length="374" mass="40459">MNPFRTNGRQGGSKRVTDELRSMLAELTNAGGPPGHEGNVREVMRRWTTPVADEVTTDRLGGLIAWKRGTEDAPRVMVAGHLDEVGFMVTRVTDDGYLRFQPLGGWWSQVLPAQRVEVHTKQGIVIGVIGSKPPHLMPPEQRNKPVKTEDLFIDVGASSREEAESFGIRPGDPVIPHSPFTVLKNEKLWLAKAMDNRVGCAVAVEVLRRLRHAEHPNAVAAVGTVMEEVGRRGAFTASAAVKPDVAFAVDVGIAGDTPGVSKDEAASRLGEGPTVVLADGGHLAHRGLLALVQKTAEEKGIPLQPDTLPRGATDASHIHLHGRGVPALTLGIPARYIHSHASIIHRDDLENLIRLLVEVIRKLDRSTVNRLCHG</sequence>
<keyword evidence="5" id="KW-0378">Hydrolase</keyword>
<evidence type="ECO:0000256" key="4">
    <source>
        <dbReference type="ARBA" id="ARBA00022723"/>
    </source>
</evidence>
<dbReference type="Gene3D" id="2.40.30.40">
    <property type="entry name" value="Peptidase M42, domain 2"/>
    <property type="match status" value="1"/>
</dbReference>
<dbReference type="CDD" id="cd05656">
    <property type="entry name" value="M42_Frv"/>
    <property type="match status" value="1"/>
</dbReference>
<dbReference type="InterPro" id="IPR023367">
    <property type="entry name" value="Peptidase_M42_dom2"/>
</dbReference>
<evidence type="ECO:0000256" key="2">
    <source>
        <dbReference type="ARBA" id="ARBA00022438"/>
    </source>
</evidence>
<dbReference type="EMBL" id="JAFHAP010000006">
    <property type="protein sequence ID" value="MBN2909070.1"/>
    <property type="molecule type" value="Genomic_DNA"/>
</dbReference>
<comment type="similarity">
    <text evidence="1 6">Belongs to the peptidase M42 family.</text>
</comment>
<keyword evidence="4" id="KW-0479">Metal-binding</keyword>
<evidence type="ECO:0000313" key="7">
    <source>
        <dbReference type="EMBL" id="MBN2909070.1"/>
    </source>
</evidence>
<evidence type="ECO:0000256" key="6">
    <source>
        <dbReference type="PIRNR" id="PIRNR001123"/>
    </source>
</evidence>
<keyword evidence="8" id="KW-1185">Reference proteome</keyword>
<dbReference type="PANTHER" id="PTHR32481:SF0">
    <property type="entry name" value="AMINOPEPTIDASE YPDE-RELATED"/>
    <property type="match status" value="1"/>
</dbReference>
<protein>
    <submittedName>
        <fullName evidence="7">M42 family metallopeptidase</fullName>
    </submittedName>
</protein>
<comment type="caution">
    <text evidence="7">The sequence shown here is derived from an EMBL/GenBank/DDBJ whole genome shotgun (WGS) entry which is preliminary data.</text>
</comment>
<keyword evidence="3" id="KW-0645">Protease</keyword>
<dbReference type="Gene3D" id="3.40.630.10">
    <property type="entry name" value="Zn peptidases"/>
    <property type="match status" value="1"/>
</dbReference>
<dbReference type="SUPFAM" id="SSF101821">
    <property type="entry name" value="Aminopeptidase/glucanase lid domain"/>
    <property type="match status" value="1"/>
</dbReference>
<dbReference type="Pfam" id="PF05343">
    <property type="entry name" value="Peptidase_M42"/>
    <property type="match status" value="1"/>
</dbReference>
<evidence type="ECO:0000256" key="5">
    <source>
        <dbReference type="ARBA" id="ARBA00022801"/>
    </source>
</evidence>
<dbReference type="SUPFAM" id="SSF53187">
    <property type="entry name" value="Zn-dependent exopeptidases"/>
    <property type="match status" value="1"/>
</dbReference>